<protein>
    <recommendedName>
        <fullName evidence="3">Terminase RNaseH-like domain containing protein</fullName>
    </recommendedName>
</protein>
<sequence length="510" mass="59001">MLEKLRALREQHLRVVHNVEFYEYQEEISDRILSALVQNLRITKGMLEAEIKKLELIEQPIEISRQAGKTTAIVYTVEFILIYLTRLFNRRIAIGVFAPQIEQAKTDFDRLKEALMRSDPLFKIDEESADQKHYKEQNNAKTLVLSNGSSAYIFPVTATSKPESKSLDLLIFEESQDLDDTIIKQQVFPMGASTNAPRVFIGTAGTRICHFLKIGRSKNAVKLYFEEIARQRRALYEKTGDVRHLLYEQYIRSEIEKAGIDSDEIQRPYFGKWLIGTGQFVTEAELDKLVTERKITFRFSKTGCFAGIDTAKHPDSTIVTILRYNAEIKKKEVLNWLELHGDNYQDQFDHIKFFLSNYRIDAIAIDSTGQGDFMPDMFEKHTQWKDENSGLYRIKFSAVSKDNMYKNLKVSIREFLTTLPILSTKQGEKFKQQMLDLQQEYKGQLLSVKHPDDAKAHDDYPDSWALAEWAYAEYTKNDKASIASITATEERTEDIKRDSEGNITDHWPGH</sequence>
<dbReference type="EMBL" id="LR796562">
    <property type="protein sequence ID" value="CAB4151685.1"/>
    <property type="molecule type" value="Genomic_DNA"/>
</dbReference>
<evidence type="ECO:0000313" key="2">
    <source>
        <dbReference type="EMBL" id="CAB4151685.1"/>
    </source>
</evidence>
<dbReference type="InterPro" id="IPR027417">
    <property type="entry name" value="P-loop_NTPase"/>
</dbReference>
<feature type="region of interest" description="Disordered" evidence="1">
    <location>
        <begin position="488"/>
        <end position="510"/>
    </location>
</feature>
<accession>A0A6J5MWM8</accession>
<evidence type="ECO:0000256" key="1">
    <source>
        <dbReference type="SAM" id="MobiDB-lite"/>
    </source>
</evidence>
<reference evidence="2" key="1">
    <citation type="submission" date="2020-04" db="EMBL/GenBank/DDBJ databases">
        <authorList>
            <person name="Chiriac C."/>
            <person name="Salcher M."/>
            <person name="Ghai R."/>
            <person name="Kavagutti S V."/>
        </authorList>
    </citation>
    <scope>NUCLEOTIDE SEQUENCE</scope>
</reference>
<feature type="compositionally biased region" description="Basic and acidic residues" evidence="1">
    <location>
        <begin position="488"/>
        <end position="500"/>
    </location>
</feature>
<gene>
    <name evidence="2" type="ORF">UFOVP585_31</name>
</gene>
<dbReference type="Gene3D" id="3.30.420.240">
    <property type="match status" value="1"/>
</dbReference>
<name>A0A6J5MWM8_9CAUD</name>
<dbReference type="Gene3D" id="3.40.50.300">
    <property type="entry name" value="P-loop containing nucleotide triphosphate hydrolases"/>
    <property type="match status" value="1"/>
</dbReference>
<proteinExistence type="predicted"/>
<organism evidence="2">
    <name type="scientific">uncultured Caudovirales phage</name>
    <dbReference type="NCBI Taxonomy" id="2100421"/>
    <lineage>
        <taxon>Viruses</taxon>
        <taxon>Duplodnaviria</taxon>
        <taxon>Heunggongvirae</taxon>
        <taxon>Uroviricota</taxon>
        <taxon>Caudoviricetes</taxon>
        <taxon>Peduoviridae</taxon>
        <taxon>Maltschvirus</taxon>
        <taxon>Maltschvirus maltsch</taxon>
    </lineage>
</organism>
<evidence type="ECO:0008006" key="3">
    <source>
        <dbReference type="Google" id="ProtNLM"/>
    </source>
</evidence>